<name>A0ABP8TG00_9ACTN</name>
<evidence type="ECO:0008006" key="5">
    <source>
        <dbReference type="Google" id="ProtNLM"/>
    </source>
</evidence>
<protein>
    <recommendedName>
        <fullName evidence="5">Secreted protein</fullName>
    </recommendedName>
</protein>
<keyword evidence="2" id="KW-1133">Transmembrane helix</keyword>
<keyword evidence="2" id="KW-0472">Membrane</keyword>
<sequence>MSTATVAVIVIVAVLVVAALGLFVWRQQQRRRLRERFGPEYDRTVERHNSAREAEQELRAREQRHRELRIRDLDPTVRDRYRADWQRVQEHFVDSPQSAVAEADNLLVRVMKDRGYPTEDYEQQVADLSVEHAGTIDRYRTAHDIRGRADAGRASTEDLRQAMVHYRALFAELLGDGESLTGASRTDVSDTDSARTDAAGHAREARTDGPVVSTERAPSRRDADPRGSADGRRADESAESRRDAEVAEGRRR</sequence>
<dbReference type="EMBL" id="BAABHJ010000004">
    <property type="protein sequence ID" value="GAA4604564.1"/>
    <property type="molecule type" value="Genomic_DNA"/>
</dbReference>
<reference evidence="4" key="1">
    <citation type="journal article" date="2019" name="Int. J. Syst. Evol. Microbiol.">
        <title>The Global Catalogue of Microorganisms (GCM) 10K type strain sequencing project: providing services to taxonomists for standard genome sequencing and annotation.</title>
        <authorList>
            <consortium name="The Broad Institute Genomics Platform"/>
            <consortium name="The Broad Institute Genome Sequencing Center for Infectious Disease"/>
            <person name="Wu L."/>
            <person name="Ma J."/>
        </authorList>
    </citation>
    <scope>NUCLEOTIDE SEQUENCE [LARGE SCALE GENOMIC DNA]</scope>
    <source>
        <strain evidence="4">JCM 17938</strain>
    </source>
</reference>
<comment type="caution">
    <text evidence="3">The sequence shown here is derived from an EMBL/GenBank/DDBJ whole genome shotgun (WGS) entry which is preliminary data.</text>
</comment>
<evidence type="ECO:0000256" key="2">
    <source>
        <dbReference type="SAM" id="Phobius"/>
    </source>
</evidence>
<accession>A0ABP8TG00</accession>
<feature type="transmembrane region" description="Helical" evidence="2">
    <location>
        <begin position="6"/>
        <end position="25"/>
    </location>
</feature>
<feature type="compositionally biased region" description="Basic and acidic residues" evidence="1">
    <location>
        <begin position="217"/>
        <end position="252"/>
    </location>
</feature>
<evidence type="ECO:0000313" key="3">
    <source>
        <dbReference type="EMBL" id="GAA4604564.1"/>
    </source>
</evidence>
<feature type="region of interest" description="Disordered" evidence="1">
    <location>
        <begin position="179"/>
        <end position="252"/>
    </location>
</feature>
<keyword evidence="4" id="KW-1185">Reference proteome</keyword>
<keyword evidence="2" id="KW-0812">Transmembrane</keyword>
<feature type="compositionally biased region" description="Basic and acidic residues" evidence="1">
    <location>
        <begin position="192"/>
        <end position="207"/>
    </location>
</feature>
<dbReference type="RefSeq" id="WP_345350582.1">
    <property type="nucleotide sequence ID" value="NZ_BAABHJ010000004.1"/>
</dbReference>
<evidence type="ECO:0000313" key="4">
    <source>
        <dbReference type="Proteomes" id="UP001500212"/>
    </source>
</evidence>
<evidence type="ECO:0000256" key="1">
    <source>
        <dbReference type="SAM" id="MobiDB-lite"/>
    </source>
</evidence>
<dbReference type="Proteomes" id="UP001500212">
    <property type="component" value="Unassembled WGS sequence"/>
</dbReference>
<organism evidence="3 4">
    <name type="scientific">Actinoallomurus liliacearum</name>
    <dbReference type="NCBI Taxonomy" id="1080073"/>
    <lineage>
        <taxon>Bacteria</taxon>
        <taxon>Bacillati</taxon>
        <taxon>Actinomycetota</taxon>
        <taxon>Actinomycetes</taxon>
        <taxon>Streptosporangiales</taxon>
        <taxon>Thermomonosporaceae</taxon>
        <taxon>Actinoallomurus</taxon>
    </lineage>
</organism>
<gene>
    <name evidence="3" type="ORF">GCM10023195_15580</name>
</gene>
<proteinExistence type="predicted"/>